<dbReference type="Proteomes" id="UP001202328">
    <property type="component" value="Unassembled WGS sequence"/>
</dbReference>
<protein>
    <submittedName>
        <fullName evidence="1">Uncharacterized protein</fullName>
    </submittedName>
</protein>
<name>A0AAD4TKX1_9MAGN</name>
<organism evidence="1 2">
    <name type="scientific">Papaver atlanticum</name>
    <dbReference type="NCBI Taxonomy" id="357466"/>
    <lineage>
        <taxon>Eukaryota</taxon>
        <taxon>Viridiplantae</taxon>
        <taxon>Streptophyta</taxon>
        <taxon>Embryophyta</taxon>
        <taxon>Tracheophyta</taxon>
        <taxon>Spermatophyta</taxon>
        <taxon>Magnoliopsida</taxon>
        <taxon>Ranunculales</taxon>
        <taxon>Papaveraceae</taxon>
        <taxon>Papaveroideae</taxon>
        <taxon>Papaver</taxon>
    </lineage>
</organism>
<gene>
    <name evidence="1" type="ORF">MKW98_022030</name>
</gene>
<dbReference type="EMBL" id="JAJJMB010000558">
    <property type="protein sequence ID" value="KAI3961825.1"/>
    <property type="molecule type" value="Genomic_DNA"/>
</dbReference>
<reference evidence="1" key="1">
    <citation type="submission" date="2022-04" db="EMBL/GenBank/DDBJ databases">
        <title>A functionally conserved STORR gene fusion in Papaver species that diverged 16.8 million years ago.</title>
        <authorList>
            <person name="Catania T."/>
        </authorList>
    </citation>
    <scope>NUCLEOTIDE SEQUENCE</scope>
    <source>
        <strain evidence="1">S-188037</strain>
    </source>
</reference>
<sequence>MSGSGQGVAGLKSNHAHSCMIRQRKQADPGQVMCQYFASSGQILNQLVKKESITIGGIGVAKDPLQLQQLRKKQRHLLRLGGSIQREITSSSAAVVEKE</sequence>
<dbReference type="AlphaFoldDB" id="A0AAD4TKX1"/>
<evidence type="ECO:0000313" key="2">
    <source>
        <dbReference type="Proteomes" id="UP001202328"/>
    </source>
</evidence>
<accession>A0AAD4TKX1</accession>
<proteinExistence type="predicted"/>
<keyword evidence="2" id="KW-1185">Reference proteome</keyword>
<comment type="caution">
    <text evidence="1">The sequence shown here is derived from an EMBL/GenBank/DDBJ whole genome shotgun (WGS) entry which is preliminary data.</text>
</comment>
<evidence type="ECO:0000313" key="1">
    <source>
        <dbReference type="EMBL" id="KAI3961825.1"/>
    </source>
</evidence>